<evidence type="ECO:0000256" key="2">
    <source>
        <dbReference type="ARBA" id="ARBA00022857"/>
    </source>
</evidence>
<evidence type="ECO:0000313" key="5">
    <source>
        <dbReference type="EMBL" id="KIW29636.1"/>
    </source>
</evidence>
<dbReference type="InterPro" id="IPR036291">
    <property type="entry name" value="NAD(P)-bd_dom_sf"/>
</dbReference>
<dbReference type="RefSeq" id="XP_016249852.1">
    <property type="nucleotide sequence ID" value="XM_016392333.1"/>
</dbReference>
<dbReference type="GeneID" id="27344633"/>
<feature type="transmembrane region" description="Helical" evidence="4">
    <location>
        <begin position="205"/>
        <end position="226"/>
    </location>
</feature>
<comment type="similarity">
    <text evidence="1">Belongs to the short-chain dehydrogenases/reductases (SDR) family.</text>
</comment>
<name>A0A0D1ZNU6_9EURO</name>
<dbReference type="SUPFAM" id="SSF51735">
    <property type="entry name" value="NAD(P)-binding Rossmann-fold domains"/>
    <property type="match status" value="1"/>
</dbReference>
<keyword evidence="6" id="KW-1185">Reference proteome</keyword>
<dbReference type="HOGENOM" id="CLU_010194_44_4_1"/>
<accession>A0A0D1ZNU6</accession>
<proteinExistence type="inferred from homology"/>
<organism evidence="5 6">
    <name type="scientific">Cladophialophora immunda</name>
    <dbReference type="NCBI Taxonomy" id="569365"/>
    <lineage>
        <taxon>Eukaryota</taxon>
        <taxon>Fungi</taxon>
        <taxon>Dikarya</taxon>
        <taxon>Ascomycota</taxon>
        <taxon>Pezizomycotina</taxon>
        <taxon>Eurotiomycetes</taxon>
        <taxon>Chaetothyriomycetidae</taxon>
        <taxon>Chaetothyriales</taxon>
        <taxon>Herpotrichiellaceae</taxon>
        <taxon>Cladophialophora</taxon>
    </lineage>
</organism>
<gene>
    <name evidence="5" type="ORF">PV07_05439</name>
</gene>
<dbReference type="AlphaFoldDB" id="A0A0D1ZNU6"/>
<dbReference type="OrthoDB" id="542013at2759"/>
<keyword evidence="3" id="KW-0560">Oxidoreductase</keyword>
<keyword evidence="2" id="KW-0521">NADP</keyword>
<reference evidence="5 6" key="1">
    <citation type="submission" date="2015-01" db="EMBL/GenBank/DDBJ databases">
        <title>The Genome Sequence of Cladophialophora immunda CBS83496.</title>
        <authorList>
            <consortium name="The Broad Institute Genomics Platform"/>
            <person name="Cuomo C."/>
            <person name="de Hoog S."/>
            <person name="Gorbushina A."/>
            <person name="Stielow B."/>
            <person name="Teixiera M."/>
            <person name="Abouelleil A."/>
            <person name="Chapman S.B."/>
            <person name="Priest M."/>
            <person name="Young S.K."/>
            <person name="Wortman J."/>
            <person name="Nusbaum C."/>
            <person name="Birren B."/>
        </authorList>
    </citation>
    <scope>NUCLEOTIDE SEQUENCE [LARGE SCALE GENOMIC DNA]</scope>
    <source>
        <strain evidence="5 6">CBS 83496</strain>
    </source>
</reference>
<evidence type="ECO:0000256" key="4">
    <source>
        <dbReference type="SAM" id="Phobius"/>
    </source>
</evidence>
<dbReference type="PANTHER" id="PTHR24320">
    <property type="entry name" value="RETINOL DEHYDROGENASE"/>
    <property type="match status" value="1"/>
</dbReference>
<dbReference type="EMBL" id="KN847042">
    <property type="protein sequence ID" value="KIW29636.1"/>
    <property type="molecule type" value="Genomic_DNA"/>
</dbReference>
<dbReference type="GO" id="GO:0016491">
    <property type="term" value="F:oxidoreductase activity"/>
    <property type="evidence" value="ECO:0007669"/>
    <property type="project" value="UniProtKB-KW"/>
</dbReference>
<dbReference type="PRINTS" id="PR00081">
    <property type="entry name" value="GDHRDH"/>
</dbReference>
<keyword evidence="4" id="KW-0472">Membrane</keyword>
<evidence type="ECO:0000256" key="1">
    <source>
        <dbReference type="ARBA" id="ARBA00006484"/>
    </source>
</evidence>
<dbReference type="Proteomes" id="UP000054466">
    <property type="component" value="Unassembled WGS sequence"/>
</dbReference>
<protein>
    <submittedName>
        <fullName evidence="5">Uncharacterized protein</fullName>
    </submittedName>
</protein>
<dbReference type="PANTHER" id="PTHR24320:SF252">
    <property type="entry name" value="DEHYDROGENASE_REDUCTASE FAMILY PROTEIN, PUTATIVE (AFU_ORTHOLOGUE AFUA_3G08550)-RELATED"/>
    <property type="match status" value="1"/>
</dbReference>
<dbReference type="Pfam" id="PF00106">
    <property type="entry name" value="adh_short"/>
    <property type="match status" value="1"/>
</dbReference>
<evidence type="ECO:0000256" key="3">
    <source>
        <dbReference type="ARBA" id="ARBA00023002"/>
    </source>
</evidence>
<keyword evidence="4" id="KW-1133">Transmembrane helix</keyword>
<evidence type="ECO:0000313" key="6">
    <source>
        <dbReference type="Proteomes" id="UP000054466"/>
    </source>
</evidence>
<dbReference type="VEuPathDB" id="FungiDB:PV07_05439"/>
<keyword evidence="4" id="KW-0812">Transmembrane</keyword>
<dbReference type="Gene3D" id="3.40.50.720">
    <property type="entry name" value="NAD(P)-binding Rossmann-like Domain"/>
    <property type="match status" value="1"/>
</dbReference>
<sequence>MAGQFIRGQLSTPPIPQVDLTGRTILVTGANSGLGLEAAKLLAQLNCSTIVLACRSLEKGERAKETILQSVSSSSHGRPPPTIDVFQLDMCSFANVVAFSERCKDLTRIDAAILNAGLQLDEFTLAEGYETTITVNVISTFLLATLLVPIMRNHAKNYDITPNITIVGSAVHFWANSKEIMTPVEGQILKTLSNPKKADMKGRYFLSKLIVMLLVKYLASMLTAAAEKDPTNKALVIVNNAAPGLCKTNFFQHQLDTPTKVLLTMIGRTGEHGARTSVYGATAGRETHGQYLSECRVKKYSAFVKSSDGDHTARRIWQELSVLYEEAKPGCTKAL</sequence>
<dbReference type="InterPro" id="IPR002347">
    <property type="entry name" value="SDR_fam"/>
</dbReference>
<dbReference type="STRING" id="569365.A0A0D1ZNU6"/>